<sequence length="321" mass="36146">MGHWFGAFAQAGEDVPDEVQALEIKSETTLCSADFYIAKEQGKDVDEKTDKERKKLGMGEDVLLTLTGKPKGDVSQLQWKITKGEALASLPEKTEGLEEVTLTVNKRIQKKGEVEVTVTTSEGLEKTIAFEILVPTKLTAVVPVKADLPSDHDIIIVAADVKLTVEPTEVNFGNIQLIERDGGLTYVMPTPPPDPQKHEIKLGVPHTEHGCDDPRSIEQNNSFIDRVIYMANYNAIHGAKLPQEWFWTCDWKVHDGKGGKESTSDDILKVETVEQRFKVEYVKFEGMDGEFEEIQIAIRKFGRAISYDLCYHLMNYEYVWK</sequence>
<name>A0ABT0R8S1_9BACT</name>
<dbReference type="GeneID" id="84023871"/>
<dbReference type="EMBL" id="JAMGSI010000002">
    <property type="protein sequence ID" value="MCL6657322.1"/>
    <property type="molecule type" value="Genomic_DNA"/>
</dbReference>
<proteinExistence type="predicted"/>
<keyword evidence="2" id="KW-1185">Reference proteome</keyword>
<protein>
    <submittedName>
        <fullName evidence="1">Uncharacterized protein</fullName>
    </submittedName>
</protein>
<accession>A0ABT0R8S1</accession>
<evidence type="ECO:0000313" key="2">
    <source>
        <dbReference type="Proteomes" id="UP001202031"/>
    </source>
</evidence>
<dbReference type="Proteomes" id="UP001202031">
    <property type="component" value="Unassembled WGS sequence"/>
</dbReference>
<comment type="caution">
    <text evidence="1">The sequence shown here is derived from an EMBL/GenBank/DDBJ whole genome shotgun (WGS) entry which is preliminary data.</text>
</comment>
<gene>
    <name evidence="1" type="ORF">M8N44_08350</name>
</gene>
<organism evidence="1 2">
    <name type="scientific">Akkermansia massiliensis</name>
    <dbReference type="NCBI Taxonomy" id="2927224"/>
    <lineage>
        <taxon>Bacteria</taxon>
        <taxon>Pseudomonadati</taxon>
        <taxon>Verrucomicrobiota</taxon>
        <taxon>Verrucomicrobiia</taxon>
        <taxon>Verrucomicrobiales</taxon>
        <taxon>Akkermansiaceae</taxon>
        <taxon>Akkermansia</taxon>
    </lineage>
</organism>
<evidence type="ECO:0000313" key="1">
    <source>
        <dbReference type="EMBL" id="MCL6657322.1"/>
    </source>
</evidence>
<dbReference type="RefSeq" id="WP_102749294.1">
    <property type="nucleotide sequence ID" value="NZ_CP072027.1"/>
</dbReference>
<reference evidence="1 2" key="1">
    <citation type="submission" date="2022-03" db="EMBL/GenBank/DDBJ databases">
        <title>Taxonomic description of new species and reclassification of some bacterial strains.</title>
        <authorList>
            <person name="Ndongo S."/>
        </authorList>
    </citation>
    <scope>NUCLEOTIDE SEQUENCE [LARGE SCALE GENOMIC DNA]</scope>
    <source>
        <strain evidence="1 2">Marseille-P6666</strain>
    </source>
</reference>